<reference evidence="2 3" key="1">
    <citation type="submission" date="2010-07" db="EMBL/GenBank/DDBJ databases">
        <authorList>
            <person name="Sid Ahmed O."/>
        </authorList>
    </citation>
    <scope>NUCLEOTIDE SEQUENCE [LARGE SCALE GENOMIC DNA]</scope>
    <source>
        <strain evidence="2 3">TX4248</strain>
    </source>
</reference>
<dbReference type="AlphaFoldDB" id="A0A125W3K6"/>
<name>A0A125W3K6_ENTFL</name>
<gene>
    <name evidence="2" type="ORF">HMPREF9498_02309</name>
</gene>
<proteinExistence type="predicted"/>
<evidence type="ECO:0000256" key="1">
    <source>
        <dbReference type="SAM" id="Phobius"/>
    </source>
</evidence>
<keyword evidence="1" id="KW-1133">Transmembrane helix</keyword>
<dbReference type="SUPFAM" id="SSF53448">
    <property type="entry name" value="Nucleotide-diphospho-sugar transferases"/>
    <property type="match status" value="1"/>
</dbReference>
<evidence type="ECO:0000313" key="2">
    <source>
        <dbReference type="EMBL" id="EFM82032.1"/>
    </source>
</evidence>
<sequence length="85" mass="10023">MYAYEIIWGVIYLVSNKVRAGVNGWKRYLYQLLCLFIIPIYILNAIESIGKQTYKNWKLIVNENGSRDRLIFVTNKYIKKISISS</sequence>
<feature type="transmembrane region" description="Helical" evidence="1">
    <location>
        <begin position="28"/>
        <end position="46"/>
    </location>
</feature>
<dbReference type="EMBL" id="AEBR01000080">
    <property type="protein sequence ID" value="EFM82032.1"/>
    <property type="molecule type" value="Genomic_DNA"/>
</dbReference>
<dbReference type="InterPro" id="IPR029044">
    <property type="entry name" value="Nucleotide-diphossugar_trans"/>
</dbReference>
<dbReference type="HOGENOM" id="CLU_2507535_0_0_9"/>
<protein>
    <submittedName>
        <fullName evidence="2">Uncharacterized protein</fullName>
    </submittedName>
</protein>
<dbReference type="CDD" id="cd00761">
    <property type="entry name" value="Glyco_tranf_GTA_type"/>
    <property type="match status" value="1"/>
</dbReference>
<evidence type="ECO:0000313" key="3">
    <source>
        <dbReference type="Proteomes" id="UP000004846"/>
    </source>
</evidence>
<organism evidence="2 3">
    <name type="scientific">Enterococcus faecalis TX4248</name>
    <dbReference type="NCBI Taxonomy" id="749495"/>
    <lineage>
        <taxon>Bacteria</taxon>
        <taxon>Bacillati</taxon>
        <taxon>Bacillota</taxon>
        <taxon>Bacilli</taxon>
        <taxon>Lactobacillales</taxon>
        <taxon>Enterococcaceae</taxon>
        <taxon>Enterococcus</taxon>
    </lineage>
</organism>
<keyword evidence="1" id="KW-0812">Transmembrane</keyword>
<dbReference type="Gene3D" id="3.90.550.10">
    <property type="entry name" value="Spore Coat Polysaccharide Biosynthesis Protein SpsA, Chain A"/>
    <property type="match status" value="1"/>
</dbReference>
<dbReference type="Proteomes" id="UP000004846">
    <property type="component" value="Unassembled WGS sequence"/>
</dbReference>
<keyword evidence="1" id="KW-0472">Membrane</keyword>
<comment type="caution">
    <text evidence="2">The sequence shown here is derived from an EMBL/GenBank/DDBJ whole genome shotgun (WGS) entry which is preliminary data.</text>
</comment>
<accession>A0A125W3K6</accession>